<dbReference type="RefSeq" id="WP_193916729.1">
    <property type="nucleotide sequence ID" value="NZ_JADEWL010000005.1"/>
</dbReference>
<keyword evidence="3" id="KW-1185">Reference proteome</keyword>
<dbReference type="EMBL" id="JADEWL010000005">
    <property type="protein sequence ID" value="MBE9211607.1"/>
    <property type="molecule type" value="Genomic_DNA"/>
</dbReference>
<organism evidence="2 3">
    <name type="scientific">Plectonema cf. radiosum LEGE 06105</name>
    <dbReference type="NCBI Taxonomy" id="945769"/>
    <lineage>
        <taxon>Bacteria</taxon>
        <taxon>Bacillati</taxon>
        <taxon>Cyanobacteriota</taxon>
        <taxon>Cyanophyceae</taxon>
        <taxon>Oscillatoriophycideae</taxon>
        <taxon>Oscillatoriales</taxon>
        <taxon>Microcoleaceae</taxon>
        <taxon>Plectonema</taxon>
    </lineage>
</organism>
<protein>
    <submittedName>
        <fullName evidence="2">Uncharacterized protein</fullName>
    </submittedName>
</protein>
<evidence type="ECO:0000313" key="3">
    <source>
        <dbReference type="Proteomes" id="UP000620559"/>
    </source>
</evidence>
<keyword evidence="1" id="KW-1133">Transmembrane helix</keyword>
<dbReference type="Proteomes" id="UP000620559">
    <property type="component" value="Unassembled WGS sequence"/>
</dbReference>
<evidence type="ECO:0000313" key="2">
    <source>
        <dbReference type="EMBL" id="MBE9211607.1"/>
    </source>
</evidence>
<accession>A0A8J7EZA8</accession>
<feature type="transmembrane region" description="Helical" evidence="1">
    <location>
        <begin position="14"/>
        <end position="33"/>
    </location>
</feature>
<dbReference type="AlphaFoldDB" id="A0A8J7EZA8"/>
<evidence type="ECO:0000256" key="1">
    <source>
        <dbReference type="SAM" id="Phobius"/>
    </source>
</evidence>
<sequence>MSTQKKPYRTKRSVVIKFYLLMLFNTFILFLSFIGKEPLVAYLQDFNIKIPPFLLPIVIGLFSPLPSWLFVKESIEESIECESKAKIEENREKCESEIKKIKEEYERKAPEIIKEKQELEFLAIWTDKEQLNHVDFNEMSEKLRHELMKDRKEFEEIYLESFRKRYEARQDIINNLNDDLLKSIARKAGDYSFRKKENDFITKDENQIYKNIYVILKAWLICSIKFDCEMPTESLHRIINKNSKRELDALNYIRDNILLDDKIKEILINDKSREIIRYYISRFFQKIDINS</sequence>
<keyword evidence="1" id="KW-0472">Membrane</keyword>
<proteinExistence type="predicted"/>
<feature type="transmembrane region" description="Helical" evidence="1">
    <location>
        <begin position="53"/>
        <end position="71"/>
    </location>
</feature>
<reference evidence="2" key="1">
    <citation type="submission" date="2020-10" db="EMBL/GenBank/DDBJ databases">
        <authorList>
            <person name="Castelo-Branco R."/>
            <person name="Eusebio N."/>
            <person name="Adriana R."/>
            <person name="Vieira A."/>
            <person name="Brugerolle De Fraissinette N."/>
            <person name="Rezende De Castro R."/>
            <person name="Schneider M.P."/>
            <person name="Vasconcelos V."/>
            <person name="Leao P.N."/>
        </authorList>
    </citation>
    <scope>NUCLEOTIDE SEQUENCE</scope>
    <source>
        <strain evidence="2">LEGE 06105</strain>
    </source>
</reference>
<gene>
    <name evidence="2" type="ORF">IQ247_02560</name>
</gene>
<comment type="caution">
    <text evidence="2">The sequence shown here is derived from an EMBL/GenBank/DDBJ whole genome shotgun (WGS) entry which is preliminary data.</text>
</comment>
<name>A0A8J7EZA8_9CYAN</name>
<keyword evidence="1" id="KW-0812">Transmembrane</keyword>